<evidence type="ECO:0000256" key="2">
    <source>
        <dbReference type="ARBA" id="ARBA00005179"/>
    </source>
</evidence>
<dbReference type="SUPFAM" id="SSF48264">
    <property type="entry name" value="Cytochrome P450"/>
    <property type="match status" value="1"/>
</dbReference>
<evidence type="ECO:0000256" key="5">
    <source>
        <dbReference type="ARBA" id="ARBA00022723"/>
    </source>
</evidence>
<evidence type="ECO:0000256" key="8">
    <source>
        <dbReference type="ARBA" id="ARBA00023033"/>
    </source>
</evidence>
<gene>
    <name evidence="11" type="ORF">RDB_LOCUS157385</name>
</gene>
<feature type="binding site" description="axial binding residue" evidence="9">
    <location>
        <position position="142"/>
    </location>
    <ligand>
        <name>heme</name>
        <dbReference type="ChEBI" id="CHEBI:30413"/>
    </ligand>
    <ligandPart>
        <name>Fe</name>
        <dbReference type="ChEBI" id="CHEBI:18248"/>
    </ligandPart>
</feature>
<name>A0A8H3BMW3_9AGAM</name>
<dbReference type="InterPro" id="IPR050121">
    <property type="entry name" value="Cytochrome_P450_monoxygenase"/>
</dbReference>
<accession>A0A8H3BMW3</accession>
<dbReference type="Proteomes" id="UP000663846">
    <property type="component" value="Unassembled WGS sequence"/>
</dbReference>
<comment type="pathway">
    <text evidence="2">Secondary metabolite biosynthesis.</text>
</comment>
<evidence type="ECO:0000313" key="12">
    <source>
        <dbReference type="Proteomes" id="UP000663846"/>
    </source>
</evidence>
<comment type="cofactor">
    <cofactor evidence="1 9">
        <name>heme</name>
        <dbReference type="ChEBI" id="CHEBI:30413"/>
    </cofactor>
</comment>
<dbReference type="PRINTS" id="PR00385">
    <property type="entry name" value="P450"/>
</dbReference>
<evidence type="ECO:0008006" key="13">
    <source>
        <dbReference type="Google" id="ProtNLM"/>
    </source>
</evidence>
<keyword evidence="5 9" id="KW-0479">Metal-binding</keyword>
<dbReference type="EMBL" id="CAJMWS010000702">
    <property type="protein sequence ID" value="CAE6459559.1"/>
    <property type="molecule type" value="Genomic_DNA"/>
</dbReference>
<dbReference type="GO" id="GO:0020037">
    <property type="term" value="F:heme binding"/>
    <property type="evidence" value="ECO:0007669"/>
    <property type="project" value="InterPro"/>
</dbReference>
<keyword evidence="8 10" id="KW-0503">Monooxygenase</keyword>
<evidence type="ECO:0000256" key="6">
    <source>
        <dbReference type="ARBA" id="ARBA00023002"/>
    </source>
</evidence>
<evidence type="ECO:0000256" key="1">
    <source>
        <dbReference type="ARBA" id="ARBA00001971"/>
    </source>
</evidence>
<proteinExistence type="inferred from homology"/>
<dbReference type="PANTHER" id="PTHR24305">
    <property type="entry name" value="CYTOCHROME P450"/>
    <property type="match status" value="1"/>
</dbReference>
<keyword evidence="4 9" id="KW-0349">Heme</keyword>
<reference evidence="11" key="1">
    <citation type="submission" date="2021-01" db="EMBL/GenBank/DDBJ databases">
        <authorList>
            <person name="Kaushik A."/>
        </authorList>
    </citation>
    <scope>NUCLEOTIDE SEQUENCE</scope>
    <source>
        <strain evidence="11">AG1-1C</strain>
    </source>
</reference>
<organism evidence="11 12">
    <name type="scientific">Rhizoctonia solani</name>
    <dbReference type="NCBI Taxonomy" id="456999"/>
    <lineage>
        <taxon>Eukaryota</taxon>
        <taxon>Fungi</taxon>
        <taxon>Dikarya</taxon>
        <taxon>Basidiomycota</taxon>
        <taxon>Agaricomycotina</taxon>
        <taxon>Agaricomycetes</taxon>
        <taxon>Cantharellales</taxon>
        <taxon>Ceratobasidiaceae</taxon>
        <taxon>Rhizoctonia</taxon>
    </lineage>
</organism>
<evidence type="ECO:0000256" key="4">
    <source>
        <dbReference type="ARBA" id="ARBA00022617"/>
    </source>
</evidence>
<sequence>MCFYIASNPDIKEKLQRELDSIDTDSSAETVGFDGDQSSCPIPRFEQVKNLPYLNACVKEALRLYSTVGAGLPRVVPEGKTITIAGQTFNAGSVISVPSYCTNRSGVWGPDAETYRPERWLEDGASSLNKYFAAFSTGPRGCVGRNLANLNLLLISSTFFSRYDVELASPTTK</sequence>
<comment type="similarity">
    <text evidence="3 10">Belongs to the cytochrome P450 family.</text>
</comment>
<feature type="non-terminal residue" evidence="11">
    <location>
        <position position="1"/>
    </location>
</feature>
<dbReference type="AlphaFoldDB" id="A0A8H3BMW3"/>
<evidence type="ECO:0000256" key="10">
    <source>
        <dbReference type="RuleBase" id="RU000461"/>
    </source>
</evidence>
<dbReference type="PRINTS" id="PR00465">
    <property type="entry name" value="EP450IV"/>
</dbReference>
<dbReference type="GO" id="GO:0016705">
    <property type="term" value="F:oxidoreductase activity, acting on paired donors, with incorporation or reduction of molecular oxygen"/>
    <property type="evidence" value="ECO:0007669"/>
    <property type="project" value="InterPro"/>
</dbReference>
<dbReference type="PROSITE" id="PS00086">
    <property type="entry name" value="CYTOCHROME_P450"/>
    <property type="match status" value="1"/>
</dbReference>
<dbReference type="InterPro" id="IPR002403">
    <property type="entry name" value="Cyt_P450_E_grp-IV"/>
</dbReference>
<dbReference type="GO" id="GO:0005506">
    <property type="term" value="F:iron ion binding"/>
    <property type="evidence" value="ECO:0007669"/>
    <property type="project" value="InterPro"/>
</dbReference>
<dbReference type="Pfam" id="PF00067">
    <property type="entry name" value="p450"/>
    <property type="match status" value="1"/>
</dbReference>
<keyword evidence="6 10" id="KW-0560">Oxidoreductase</keyword>
<dbReference type="InterPro" id="IPR017972">
    <property type="entry name" value="Cyt_P450_CS"/>
</dbReference>
<protein>
    <recommendedName>
        <fullName evidence="13">Benzoate 4-monooxygenase</fullName>
    </recommendedName>
</protein>
<dbReference type="InterPro" id="IPR001128">
    <property type="entry name" value="Cyt_P450"/>
</dbReference>
<dbReference type="Gene3D" id="1.10.630.10">
    <property type="entry name" value="Cytochrome P450"/>
    <property type="match status" value="1"/>
</dbReference>
<keyword evidence="7 9" id="KW-0408">Iron</keyword>
<dbReference type="GO" id="GO:0004497">
    <property type="term" value="F:monooxygenase activity"/>
    <property type="evidence" value="ECO:0007669"/>
    <property type="project" value="UniProtKB-KW"/>
</dbReference>
<dbReference type="PANTHER" id="PTHR24305:SF29">
    <property type="entry name" value="BENZOATE-PARA-HYDROXYLASE"/>
    <property type="match status" value="1"/>
</dbReference>
<dbReference type="InterPro" id="IPR036396">
    <property type="entry name" value="Cyt_P450_sf"/>
</dbReference>
<evidence type="ECO:0000313" key="11">
    <source>
        <dbReference type="EMBL" id="CAE6459559.1"/>
    </source>
</evidence>
<evidence type="ECO:0000256" key="9">
    <source>
        <dbReference type="PIRSR" id="PIRSR602403-1"/>
    </source>
</evidence>
<comment type="caution">
    <text evidence="11">The sequence shown here is derived from an EMBL/GenBank/DDBJ whole genome shotgun (WGS) entry which is preliminary data.</text>
</comment>
<evidence type="ECO:0000256" key="3">
    <source>
        <dbReference type="ARBA" id="ARBA00010617"/>
    </source>
</evidence>
<evidence type="ECO:0000256" key="7">
    <source>
        <dbReference type="ARBA" id="ARBA00023004"/>
    </source>
</evidence>